<comment type="caution">
    <text evidence="1">The sequence shown here is derived from an EMBL/GenBank/DDBJ whole genome shotgun (WGS) entry which is preliminary data.</text>
</comment>
<evidence type="ECO:0000313" key="1">
    <source>
        <dbReference type="EMBL" id="KAL1020495.1"/>
    </source>
</evidence>
<dbReference type="AlphaFoldDB" id="A0ABD0XVD1"/>
<reference evidence="1 2" key="1">
    <citation type="submission" date="2024-06" db="EMBL/GenBank/DDBJ databases">
        <authorList>
            <person name="Pan Q."/>
            <person name="Wen M."/>
            <person name="Jouanno E."/>
            <person name="Zahm M."/>
            <person name="Klopp C."/>
            <person name="Cabau C."/>
            <person name="Louis A."/>
            <person name="Berthelot C."/>
            <person name="Parey E."/>
            <person name="Roest Crollius H."/>
            <person name="Montfort J."/>
            <person name="Robinson-Rechavi M."/>
            <person name="Bouchez O."/>
            <person name="Lampietro C."/>
            <person name="Lopez Roques C."/>
            <person name="Donnadieu C."/>
            <person name="Postlethwait J."/>
            <person name="Bobe J."/>
            <person name="Verreycken H."/>
            <person name="Guiguen Y."/>
        </authorList>
    </citation>
    <scope>NUCLEOTIDE SEQUENCE [LARGE SCALE GENOMIC DNA]</scope>
    <source>
        <strain evidence="1">Up_M1</strain>
        <tissue evidence="1">Testis</tissue>
    </source>
</reference>
<name>A0ABD0XVD1_UMBPY</name>
<dbReference type="Proteomes" id="UP001557470">
    <property type="component" value="Unassembled WGS sequence"/>
</dbReference>
<accession>A0ABD0XVD1</accession>
<evidence type="ECO:0000313" key="2">
    <source>
        <dbReference type="Proteomes" id="UP001557470"/>
    </source>
</evidence>
<gene>
    <name evidence="1" type="ORF">UPYG_G00000820</name>
</gene>
<organism evidence="1 2">
    <name type="scientific">Umbra pygmaea</name>
    <name type="common">Eastern mudminnow</name>
    <dbReference type="NCBI Taxonomy" id="75934"/>
    <lineage>
        <taxon>Eukaryota</taxon>
        <taxon>Metazoa</taxon>
        <taxon>Chordata</taxon>
        <taxon>Craniata</taxon>
        <taxon>Vertebrata</taxon>
        <taxon>Euteleostomi</taxon>
        <taxon>Actinopterygii</taxon>
        <taxon>Neopterygii</taxon>
        <taxon>Teleostei</taxon>
        <taxon>Protacanthopterygii</taxon>
        <taxon>Esociformes</taxon>
        <taxon>Umbridae</taxon>
        <taxon>Umbra</taxon>
    </lineage>
</organism>
<sequence length="160" mass="17667">MAERTIGTTVPTIQELAQKRCLSKAKGIIKDFTHPGQRLFSHLPLGRSARECLRSTSECRIIISSKLRLRRRSLPSGPETPRAEYSRLINAPESATKSLGTSHPLPARILPPFSRCVLELGLYGDPSSISLLLGVLVVLTGVADRNQGQRYSHRPQTKTE</sequence>
<protein>
    <submittedName>
        <fullName evidence="1">Uncharacterized protein</fullName>
    </submittedName>
</protein>
<keyword evidence="2" id="KW-1185">Reference proteome</keyword>
<dbReference type="EMBL" id="JAGEUA010000001">
    <property type="protein sequence ID" value="KAL1020495.1"/>
    <property type="molecule type" value="Genomic_DNA"/>
</dbReference>
<proteinExistence type="predicted"/>